<reference evidence="5 6" key="1">
    <citation type="submission" date="2016-05" db="EMBL/GenBank/DDBJ databases">
        <title>Paenibacillus sp. 1ZS3-15 nov., isolated from the rhizosphere soil.</title>
        <authorList>
            <person name="Zhang X.X."/>
            <person name="Zhang J."/>
        </authorList>
    </citation>
    <scope>NUCLEOTIDE SEQUENCE [LARGE SCALE GENOMIC DNA]</scope>
    <source>
        <strain evidence="5 6">1ZS3-15</strain>
    </source>
</reference>
<evidence type="ECO:0000313" key="6">
    <source>
        <dbReference type="Proteomes" id="UP000078454"/>
    </source>
</evidence>
<evidence type="ECO:0000256" key="1">
    <source>
        <dbReference type="ARBA" id="ARBA00022801"/>
    </source>
</evidence>
<dbReference type="InterPro" id="IPR000073">
    <property type="entry name" value="AB_hydrolase_1"/>
</dbReference>
<dbReference type="PANTHER" id="PTHR43265">
    <property type="entry name" value="ESTERASE ESTD"/>
    <property type="match status" value="1"/>
</dbReference>
<organism evidence="5 6">
    <name type="scientific">Paenibacillus oryzisoli</name>
    <dbReference type="NCBI Taxonomy" id="1850517"/>
    <lineage>
        <taxon>Bacteria</taxon>
        <taxon>Bacillati</taxon>
        <taxon>Bacillota</taxon>
        <taxon>Bacilli</taxon>
        <taxon>Bacillales</taxon>
        <taxon>Paenibacillaceae</taxon>
        <taxon>Paenibacillus</taxon>
    </lineage>
</organism>
<sequence>MKTNSTIPLKVISAMLALSVTLPTVSSAASTTTQVETPASHAQMAATRSAQIVPLRAVVESLGGEVLWDETNSSVSVKYLGHALSLKIGSNEAVIDGKVMTLPSAAELVEERTQFALRALNEALGTTIGWDDQAQAIIFDKTDLTGKATSFIASALGSSLTSSTQFFSANLGSVATAEVIQQFFGSATGQLGKFKGVSKLTTDSTIVHENVRLTLTFENSEIPFVLRFNHGGEIDDFLFDSSSAMKLEGYKLPSYADSETYTEKEVMIGEGRWALPGTLTLPKGKGPYPVVVLVHGSGPNDRDEWLGVLKPFSDLAAGLASQGIAVLRYDKRSLEYPAQLSLLPNMTMKEEALDDALTAVKQMSSTEGIDPKQIFVLGHSQGGFMMPRLVEADKDKQIAGTVLMSAPGGYFFDLLEKQFSYLVDLKQMPSQSLDFYKGQFAILKDPNLSTANPPKEYSLGYWFMDLRGYEPAEKAKTQTGKMLVLQGGRDYQVMPEQLDIWKTNLKDRKDVTYRLYPKLNHFYTEGEGTMSTPQEYFKQGNIPSEVINDISNWVKNK</sequence>
<evidence type="ECO:0000313" key="5">
    <source>
        <dbReference type="EMBL" id="OAS18672.1"/>
    </source>
</evidence>
<keyword evidence="6" id="KW-1185">Reference proteome</keyword>
<dbReference type="InterPro" id="IPR053145">
    <property type="entry name" value="AB_hydrolase_Est10"/>
</dbReference>
<dbReference type="Pfam" id="PF07833">
    <property type="entry name" value="Cu_amine_oxidN1"/>
    <property type="match status" value="1"/>
</dbReference>
<dbReference type="PANTHER" id="PTHR43265:SF1">
    <property type="entry name" value="ESTERASE ESTD"/>
    <property type="match status" value="1"/>
</dbReference>
<feature type="chain" id="PRO_5008277979" description="Copper amine oxidase-like N-terminal domain-containing protein" evidence="2">
    <location>
        <begin position="29"/>
        <end position="557"/>
    </location>
</feature>
<protein>
    <recommendedName>
        <fullName evidence="7">Copper amine oxidase-like N-terminal domain-containing protein</fullName>
    </recommendedName>
</protein>
<evidence type="ECO:0008006" key="7">
    <source>
        <dbReference type="Google" id="ProtNLM"/>
    </source>
</evidence>
<dbReference type="InterPro" id="IPR002471">
    <property type="entry name" value="Pept_S9_AS"/>
</dbReference>
<proteinExistence type="predicted"/>
<evidence type="ECO:0000259" key="3">
    <source>
        <dbReference type="Pfam" id="PF07833"/>
    </source>
</evidence>
<dbReference type="OrthoDB" id="9809549at2"/>
<dbReference type="PROSITE" id="PS00708">
    <property type="entry name" value="PRO_ENDOPEP_SER"/>
    <property type="match status" value="1"/>
</dbReference>
<accession>A0A198ABY5</accession>
<dbReference type="AlphaFoldDB" id="A0A198ABY5"/>
<feature type="domain" description="Copper amine oxidase-like N-terminal" evidence="3">
    <location>
        <begin position="52"/>
        <end position="138"/>
    </location>
</feature>
<dbReference type="InterPro" id="IPR029058">
    <property type="entry name" value="AB_hydrolase_fold"/>
</dbReference>
<feature type="domain" description="AB hydrolase-1" evidence="4">
    <location>
        <begin position="291"/>
        <end position="422"/>
    </location>
</feature>
<dbReference type="STRING" id="1850517.A8708_29075"/>
<dbReference type="Proteomes" id="UP000078454">
    <property type="component" value="Unassembled WGS sequence"/>
</dbReference>
<dbReference type="SUPFAM" id="SSF53474">
    <property type="entry name" value="alpha/beta-Hydrolases"/>
    <property type="match status" value="1"/>
</dbReference>
<dbReference type="EMBL" id="LYPB01000063">
    <property type="protein sequence ID" value="OAS18672.1"/>
    <property type="molecule type" value="Genomic_DNA"/>
</dbReference>
<dbReference type="GO" id="GO:0052689">
    <property type="term" value="F:carboxylic ester hydrolase activity"/>
    <property type="evidence" value="ECO:0007669"/>
    <property type="project" value="TreeGrafter"/>
</dbReference>
<dbReference type="Gene3D" id="3.30.457.10">
    <property type="entry name" value="Copper amine oxidase-like, N-terminal domain"/>
    <property type="match status" value="1"/>
</dbReference>
<dbReference type="GO" id="GO:0004252">
    <property type="term" value="F:serine-type endopeptidase activity"/>
    <property type="evidence" value="ECO:0007669"/>
    <property type="project" value="InterPro"/>
</dbReference>
<dbReference type="SUPFAM" id="SSF55383">
    <property type="entry name" value="Copper amine oxidase, domain N"/>
    <property type="match status" value="1"/>
</dbReference>
<keyword evidence="2" id="KW-0732">Signal</keyword>
<dbReference type="Gene3D" id="3.10.450.590">
    <property type="match status" value="1"/>
</dbReference>
<dbReference type="Pfam" id="PF12697">
    <property type="entry name" value="Abhydrolase_6"/>
    <property type="match status" value="1"/>
</dbReference>
<dbReference type="RefSeq" id="WP_068664125.1">
    <property type="nucleotide sequence ID" value="NZ_LYPB01000063.1"/>
</dbReference>
<evidence type="ECO:0000259" key="4">
    <source>
        <dbReference type="Pfam" id="PF12697"/>
    </source>
</evidence>
<dbReference type="Gene3D" id="3.40.50.1820">
    <property type="entry name" value="alpha/beta hydrolase"/>
    <property type="match status" value="1"/>
</dbReference>
<name>A0A198ABY5_9BACL</name>
<comment type="caution">
    <text evidence="5">The sequence shown here is derived from an EMBL/GenBank/DDBJ whole genome shotgun (WGS) entry which is preliminary data.</text>
</comment>
<dbReference type="InterPro" id="IPR012854">
    <property type="entry name" value="Cu_amine_oxidase-like_N"/>
</dbReference>
<dbReference type="GO" id="GO:0006508">
    <property type="term" value="P:proteolysis"/>
    <property type="evidence" value="ECO:0007669"/>
    <property type="project" value="InterPro"/>
</dbReference>
<evidence type="ECO:0000256" key="2">
    <source>
        <dbReference type="SAM" id="SignalP"/>
    </source>
</evidence>
<gene>
    <name evidence="5" type="ORF">A8708_29075</name>
</gene>
<keyword evidence="1" id="KW-0378">Hydrolase</keyword>
<feature type="signal peptide" evidence="2">
    <location>
        <begin position="1"/>
        <end position="28"/>
    </location>
</feature>
<dbReference type="InterPro" id="IPR036582">
    <property type="entry name" value="Mao_N_sf"/>
</dbReference>